<feature type="region of interest" description="Disordered" evidence="1">
    <location>
        <begin position="148"/>
        <end position="175"/>
    </location>
</feature>
<feature type="region of interest" description="Disordered" evidence="1">
    <location>
        <begin position="1085"/>
        <end position="1106"/>
    </location>
</feature>
<feature type="region of interest" description="Disordered" evidence="1">
    <location>
        <begin position="366"/>
        <end position="388"/>
    </location>
</feature>
<dbReference type="VEuPathDB" id="TriTrypDB:BSAL_79440"/>
<feature type="compositionally biased region" description="Polar residues" evidence="1">
    <location>
        <begin position="156"/>
        <end position="175"/>
    </location>
</feature>
<feature type="region of interest" description="Disordered" evidence="1">
    <location>
        <begin position="936"/>
        <end position="1007"/>
    </location>
</feature>
<name>A0A0S4IXT5_BODSA</name>
<accession>A0A0S4IXT5</accession>
<keyword evidence="3" id="KW-1185">Reference proteome</keyword>
<sequence length="1274" mass="141947">MTSSPVKSSPLKTEETIAATEEDTTEEQLSQLVVDEVELREVLELDAGTTLEDITSEALTEHQYFSRSHVCRLCFRWFGFTYAASHGHYTDTKGDFIRRQRSRNRKPSYLLCASCGDLPLLCHACFRMVHLQQDPVTVTSIESLQSELKKRDEASRSPSAVQDDSRDASNVSPGSQLEINSVASDHHTGVPATLLKRIGLATLAVAFGTDRHAPLSTGATLPQETAQRHVALEMFTLDPRVAARQRAEVRKTFSLSMESFFETSNEDAASADIAPQVGVAKSVLIEREAQRRKEISEIWFSERFASYSLEFLTHHQCQDTATEVGDAPIVPQLTITMPAPHNEGEVEEGGGVGAFEEDVVADAPFPTGSFHSLPDGSTTSVGSPPASSSPAYPLSTYVDTFGLAFVVEAFDAQGEGIVELEAAELQSLKEQEVKSRDLLFAHVASEQAMSLVVTMAASSVYLRQAQRDFEELLEELQQSIQSMYQDVILVEVIRVLDGTALFERGAFHADPVDDDGTPITLLWMQFYHSESVARRGMWDEQLSEWSPLLRDAQWRSQQTERFLLVRQLQQQHNFQANQLLRQFLVGHSALVAEKMSEFLQIMADKAESRVEQLSMQCVHAVSRQEMIEEERLLRWRTKQQYSVSRLSSREATQRRLLVAESLLLHIREMPNEEKLKRFSMEREFVVEYRGLMKLFITATRIDLTTLLRNCPLSFESGLGDWTRRLVNREVSYFSYHRDRLTVSGPCGIPLHECFVWPPDPCRQLSLFWCPKYGPPRKKMIVVQGQVTRTVKGRQRVVKLPGSHQTKLLGVGGDTEAAITPRGQSAPPQTFSSPTSQSRLVDDGPQPLLTALSVVSALLDVPSDSAGRRFSCVSLVEDIVCWNKVCQQGQVLLGSYQEANAFDDLFANFEETVTDDAEMKWATMVGTRERERLAKLEEAFAGRGPPKVRSTPMTEANKRPKKGRRRHISDSASSVISADDAASAVSTSETARSKQSTKSGESDTSQHSAVADIPDNVFHTAGARELSVAILPNYMMGQSFFGTKFMFGGSVHLFERQWMPPITAAHMSVPMDVSEAWGQGPPDVDHDVGDHESGEEEAVDEDEEMDSDFSDDAVAASMRKRDAYLGGTEASRLRQEKKFEDKVREAEFTAQLSERRSFAALRKYWAMVRQKQEEDALLRGVVRAPASTSSKRGRIQAKVTPTPLDVSILSRSQEQQLRDVQQTLPSGKRGGSSATRTSPGQPRNTTSPSTRSRPGQKKNRSASVVLTDAFDMFDE</sequence>
<dbReference type="Proteomes" id="UP000051952">
    <property type="component" value="Unassembled WGS sequence"/>
</dbReference>
<evidence type="ECO:0000313" key="2">
    <source>
        <dbReference type="EMBL" id="CUG43870.1"/>
    </source>
</evidence>
<gene>
    <name evidence="2" type="ORF">BSAL_79440</name>
</gene>
<feature type="compositionally biased region" description="Low complexity" evidence="1">
    <location>
        <begin position="969"/>
        <end position="985"/>
    </location>
</feature>
<feature type="region of interest" description="Disordered" evidence="1">
    <location>
        <begin position="1211"/>
        <end position="1274"/>
    </location>
</feature>
<feature type="compositionally biased region" description="Acidic residues" evidence="1">
    <location>
        <begin position="1092"/>
        <end position="1106"/>
    </location>
</feature>
<reference evidence="3" key="1">
    <citation type="submission" date="2015-09" db="EMBL/GenBank/DDBJ databases">
        <authorList>
            <consortium name="Pathogen Informatics"/>
        </authorList>
    </citation>
    <scope>NUCLEOTIDE SEQUENCE [LARGE SCALE GENOMIC DNA]</scope>
    <source>
        <strain evidence="3">Lake Konstanz</strain>
    </source>
</reference>
<protein>
    <submittedName>
        <fullName evidence="2">Uncharacterized protein</fullName>
    </submittedName>
</protein>
<feature type="compositionally biased region" description="Low complexity" evidence="1">
    <location>
        <begin position="376"/>
        <end position="388"/>
    </location>
</feature>
<feature type="compositionally biased region" description="Low complexity" evidence="1">
    <location>
        <begin position="823"/>
        <end position="837"/>
    </location>
</feature>
<evidence type="ECO:0000256" key="1">
    <source>
        <dbReference type="SAM" id="MobiDB-lite"/>
    </source>
</evidence>
<feature type="compositionally biased region" description="Polar residues" evidence="1">
    <location>
        <begin position="1"/>
        <end position="11"/>
    </location>
</feature>
<feature type="region of interest" description="Disordered" evidence="1">
    <location>
        <begin position="818"/>
        <end position="839"/>
    </location>
</feature>
<proteinExistence type="predicted"/>
<dbReference type="EMBL" id="CYKH01000812">
    <property type="protein sequence ID" value="CUG43870.1"/>
    <property type="molecule type" value="Genomic_DNA"/>
</dbReference>
<feature type="compositionally biased region" description="Polar residues" evidence="1">
    <location>
        <begin position="1231"/>
        <end position="1252"/>
    </location>
</feature>
<feature type="compositionally biased region" description="Polar residues" evidence="1">
    <location>
        <begin position="986"/>
        <end position="1007"/>
    </location>
</feature>
<feature type="compositionally biased region" description="Polar residues" evidence="1">
    <location>
        <begin position="1211"/>
        <end position="1224"/>
    </location>
</feature>
<dbReference type="AlphaFoldDB" id="A0A0S4IXT5"/>
<organism evidence="2 3">
    <name type="scientific">Bodo saltans</name>
    <name type="common">Flagellated protozoan</name>
    <dbReference type="NCBI Taxonomy" id="75058"/>
    <lineage>
        <taxon>Eukaryota</taxon>
        <taxon>Discoba</taxon>
        <taxon>Euglenozoa</taxon>
        <taxon>Kinetoplastea</taxon>
        <taxon>Metakinetoplastina</taxon>
        <taxon>Eubodonida</taxon>
        <taxon>Bodonidae</taxon>
        <taxon>Bodo</taxon>
    </lineage>
</organism>
<feature type="region of interest" description="Disordered" evidence="1">
    <location>
        <begin position="1"/>
        <end position="25"/>
    </location>
</feature>
<evidence type="ECO:0000313" key="3">
    <source>
        <dbReference type="Proteomes" id="UP000051952"/>
    </source>
</evidence>